<keyword evidence="2" id="KW-1185">Reference proteome</keyword>
<organism evidence="1 2">
    <name type="scientific">Pararhizobium capsulatum DSM 1112</name>
    <dbReference type="NCBI Taxonomy" id="1121113"/>
    <lineage>
        <taxon>Bacteria</taxon>
        <taxon>Pseudomonadati</taxon>
        <taxon>Pseudomonadota</taxon>
        <taxon>Alphaproteobacteria</taxon>
        <taxon>Hyphomicrobiales</taxon>
        <taxon>Rhizobiaceae</taxon>
        <taxon>Rhizobium/Agrobacterium group</taxon>
        <taxon>Pararhizobium</taxon>
    </lineage>
</organism>
<accession>A0ABU0BZS9</accession>
<name>A0ABU0BZS9_9HYPH</name>
<reference evidence="1 2" key="1">
    <citation type="submission" date="2023-07" db="EMBL/GenBank/DDBJ databases">
        <title>Genomic Encyclopedia of Type Strains, Phase IV (KMG-IV): sequencing the most valuable type-strain genomes for metagenomic binning, comparative biology and taxonomic classification.</title>
        <authorList>
            <person name="Goeker M."/>
        </authorList>
    </citation>
    <scope>NUCLEOTIDE SEQUENCE [LARGE SCALE GENOMIC DNA]</scope>
    <source>
        <strain evidence="1 2">DSM 1112</strain>
    </source>
</reference>
<evidence type="ECO:0000313" key="2">
    <source>
        <dbReference type="Proteomes" id="UP001230207"/>
    </source>
</evidence>
<sequence length="93" mass="10174">MDEIIEDLLAAQAAQSVVVTTLLRLVLNAIREDDEGEIRRTLLSKWNEEGAVLLDSNVFVGLSPEGQARVVEKSKVRMTEILATAHKSESTGP</sequence>
<dbReference type="RefSeq" id="WP_307236012.1">
    <property type="nucleotide sequence ID" value="NZ_JAUSVF010000003.1"/>
</dbReference>
<evidence type="ECO:0000313" key="1">
    <source>
        <dbReference type="EMBL" id="MDQ0323462.1"/>
    </source>
</evidence>
<dbReference type="Proteomes" id="UP001230207">
    <property type="component" value="Unassembled WGS sequence"/>
</dbReference>
<proteinExistence type="predicted"/>
<dbReference type="EMBL" id="JAUSVF010000003">
    <property type="protein sequence ID" value="MDQ0323462.1"/>
    <property type="molecule type" value="Genomic_DNA"/>
</dbReference>
<gene>
    <name evidence="1" type="ORF">QO002_005668</name>
</gene>
<protein>
    <submittedName>
        <fullName evidence="1">Uncharacterized protein</fullName>
    </submittedName>
</protein>
<comment type="caution">
    <text evidence="1">The sequence shown here is derived from an EMBL/GenBank/DDBJ whole genome shotgun (WGS) entry which is preliminary data.</text>
</comment>